<dbReference type="Gene3D" id="3.40.50.300">
    <property type="entry name" value="P-loop containing nucleotide triphosphate hydrolases"/>
    <property type="match status" value="1"/>
</dbReference>
<dbReference type="Gene3D" id="3.40.50.1000">
    <property type="entry name" value="HAD superfamily/HAD-like"/>
    <property type="match status" value="1"/>
</dbReference>
<dbReference type="InterPro" id="IPR013954">
    <property type="entry name" value="PNK3P"/>
</dbReference>
<dbReference type="RefSeq" id="XP_016276771.1">
    <property type="nucleotide sequence ID" value="XM_016413764.1"/>
</dbReference>
<evidence type="ECO:0000313" key="2">
    <source>
        <dbReference type="EMBL" id="EMS25652.1"/>
    </source>
</evidence>
<dbReference type="InterPro" id="IPR006549">
    <property type="entry name" value="HAD-SF_hydro_IIIA"/>
</dbReference>
<sequence>MARQLSTTAARRTELPSAASFPAVPSVSDTAPPSSTSRLPAPPTVAATGSSAAPPTSTKRAHVHGPDEGRDKGKGPAKRERKPAGMLGKWWPTLHSRTGQGRGCGHYVWGEPAPSSKVAAFDLDGTIIRPMNGNSFPKDSYDWELCGGSVVRKLRDLHRDGYAIVLVTNQASPFSDLSADFRRKIPFVCRRLNVPLHVFACFEFDEYRKPSAGMWEAFVERFNGGLEIDYNASFYVGDAAGRPADHADTDRKFALNAGLRFLTPEECFEDAAPDEDYVLWGWDPFAYDHSTPDPPAILPPAPPPNSTPHELVLLLGGPASGKTHYYNTHLQPQRYERFTFPPQRNSELPRQLKQHVRLHFERTPPTDDSSPPAPRPLRLAIETPLASAFSRRLFLRHFANLLLSIRGVSRSSFKISAVVFAPAGGFDESVSGKGGIDLWRHNSVWRSVTSGQGRVGDRPRKRAVPLTPIEFLRKFEREWEEPTIEEGASRSSARFHSLATVYFRLPPALQPSWKRWLADVYPGKAKKTGRIAVYGPGARKDAVGRWEEEAKEEEGGELMGVLEVPGEDVA</sequence>
<feature type="compositionally biased region" description="Low complexity" evidence="1">
    <location>
        <begin position="16"/>
        <end position="28"/>
    </location>
</feature>
<dbReference type="GO" id="GO:0046403">
    <property type="term" value="F:polynucleotide 3'-phosphatase activity"/>
    <property type="evidence" value="ECO:0007669"/>
    <property type="project" value="TreeGrafter"/>
</dbReference>
<dbReference type="PANTHER" id="PTHR12083:SF9">
    <property type="entry name" value="BIFUNCTIONAL POLYNUCLEOTIDE PHOSPHATASE_KINASE"/>
    <property type="match status" value="1"/>
</dbReference>
<feature type="compositionally biased region" description="Low complexity" evidence="1">
    <location>
        <begin position="44"/>
        <end position="58"/>
    </location>
</feature>
<dbReference type="GO" id="GO:0003690">
    <property type="term" value="F:double-stranded DNA binding"/>
    <property type="evidence" value="ECO:0007669"/>
    <property type="project" value="TreeGrafter"/>
</dbReference>
<dbReference type="Pfam" id="PF08645">
    <property type="entry name" value="PNK3P"/>
    <property type="match status" value="1"/>
</dbReference>
<gene>
    <name evidence="2" type="ORF">RHTO_00080</name>
</gene>
<dbReference type="InterPro" id="IPR006551">
    <property type="entry name" value="Polynucleotide_phosphatase"/>
</dbReference>
<dbReference type="NCBIfam" id="TIGR01664">
    <property type="entry name" value="DNA-3'-Pase"/>
    <property type="match status" value="1"/>
</dbReference>
<keyword evidence="3" id="KW-1185">Reference proteome</keyword>
<feature type="compositionally biased region" description="Polar residues" evidence="1">
    <location>
        <begin position="1"/>
        <end position="10"/>
    </location>
</feature>
<dbReference type="PANTHER" id="PTHR12083">
    <property type="entry name" value="BIFUNCTIONAL POLYNUCLEOTIDE PHOSPHATASE/KINASE"/>
    <property type="match status" value="1"/>
</dbReference>
<feature type="compositionally biased region" description="Polar residues" evidence="1">
    <location>
        <begin position="29"/>
        <end position="38"/>
    </location>
</feature>
<evidence type="ECO:0000313" key="3">
    <source>
        <dbReference type="Proteomes" id="UP000016926"/>
    </source>
</evidence>
<reference evidence="2 3" key="1">
    <citation type="journal article" date="2012" name="Nat. Commun.">
        <title>A multi-omic map of the lipid-producing yeast Rhodosporidium toruloides.</title>
        <authorList>
            <person name="Zhu Z."/>
            <person name="Zhang S."/>
            <person name="Liu H."/>
            <person name="Shen H."/>
            <person name="Lin X."/>
            <person name="Yang F."/>
            <person name="Zhou Y.J."/>
            <person name="Jin G."/>
            <person name="Ye M."/>
            <person name="Zou H."/>
            <person name="Zou H."/>
            <person name="Zhao Z.K."/>
        </authorList>
    </citation>
    <scope>NUCLEOTIDE SEQUENCE [LARGE SCALE GENOMIC DNA]</scope>
    <source>
        <strain evidence="2 3">NP11</strain>
    </source>
</reference>
<dbReference type="InterPro" id="IPR036412">
    <property type="entry name" value="HAD-like_sf"/>
</dbReference>
<dbReference type="OrthoDB" id="19045at2759"/>
<dbReference type="InterPro" id="IPR023214">
    <property type="entry name" value="HAD_sf"/>
</dbReference>
<dbReference type="AlphaFoldDB" id="M7WYE9"/>
<name>M7WYE9_RHOT1</name>
<accession>M7WYE9</accession>
<dbReference type="GeneID" id="27364093"/>
<organism evidence="2 3">
    <name type="scientific">Rhodotorula toruloides (strain NP11)</name>
    <name type="common">Yeast</name>
    <name type="synonym">Rhodosporidium toruloides</name>
    <dbReference type="NCBI Taxonomy" id="1130832"/>
    <lineage>
        <taxon>Eukaryota</taxon>
        <taxon>Fungi</taxon>
        <taxon>Dikarya</taxon>
        <taxon>Basidiomycota</taxon>
        <taxon>Pucciniomycotina</taxon>
        <taxon>Microbotryomycetes</taxon>
        <taxon>Sporidiobolales</taxon>
        <taxon>Sporidiobolaceae</taxon>
        <taxon>Rhodotorula</taxon>
    </lineage>
</organism>
<proteinExistence type="predicted"/>
<dbReference type="GO" id="GO:0006281">
    <property type="term" value="P:DNA repair"/>
    <property type="evidence" value="ECO:0007669"/>
    <property type="project" value="TreeGrafter"/>
</dbReference>
<feature type="region of interest" description="Disordered" evidence="1">
    <location>
        <begin position="1"/>
        <end position="93"/>
    </location>
</feature>
<dbReference type="NCBIfam" id="TIGR01662">
    <property type="entry name" value="HAD-SF-IIIA"/>
    <property type="match status" value="1"/>
</dbReference>
<evidence type="ECO:0000256" key="1">
    <source>
        <dbReference type="SAM" id="MobiDB-lite"/>
    </source>
</evidence>
<feature type="compositionally biased region" description="Basic and acidic residues" evidence="1">
    <location>
        <begin position="64"/>
        <end position="78"/>
    </location>
</feature>
<dbReference type="SUPFAM" id="SSF56784">
    <property type="entry name" value="HAD-like"/>
    <property type="match status" value="1"/>
</dbReference>
<dbReference type="Proteomes" id="UP000016926">
    <property type="component" value="Unassembled WGS sequence"/>
</dbReference>
<dbReference type="InterPro" id="IPR027417">
    <property type="entry name" value="P-loop_NTPase"/>
</dbReference>
<dbReference type="GO" id="GO:0046404">
    <property type="term" value="F:ATP-dependent polydeoxyribonucleotide 5'-hydroxyl-kinase activity"/>
    <property type="evidence" value="ECO:0007669"/>
    <property type="project" value="TreeGrafter"/>
</dbReference>
<dbReference type="HOGENOM" id="CLU_484970_0_0_1"/>
<dbReference type="eggNOG" id="KOG2134">
    <property type="taxonomic scope" value="Eukaryota"/>
</dbReference>
<protein>
    <submittedName>
        <fullName evidence="2">Polynucleotide 3'-phosphatase</fullName>
    </submittedName>
</protein>
<dbReference type="EMBL" id="KB722642">
    <property type="protein sequence ID" value="EMS25652.1"/>
    <property type="molecule type" value="Genomic_DNA"/>
</dbReference>